<reference evidence="2 3" key="1">
    <citation type="submission" date="2021-02" db="EMBL/GenBank/DDBJ databases">
        <title>Complete genome of Desulfoluna sp. strain ASN36.</title>
        <authorList>
            <person name="Takahashi A."/>
            <person name="Kojima H."/>
            <person name="Fukui M."/>
        </authorList>
    </citation>
    <scope>NUCLEOTIDE SEQUENCE [LARGE SCALE GENOMIC DNA]</scope>
    <source>
        <strain evidence="2 3">ASN36</strain>
    </source>
</reference>
<protein>
    <submittedName>
        <fullName evidence="2">Uncharacterized protein</fullName>
    </submittedName>
</protein>
<name>A0ABN6F796_9BACT</name>
<evidence type="ECO:0000313" key="2">
    <source>
        <dbReference type="EMBL" id="BCS98209.1"/>
    </source>
</evidence>
<feature type="region of interest" description="Disordered" evidence="1">
    <location>
        <begin position="43"/>
        <end position="69"/>
    </location>
</feature>
<organism evidence="2 3">
    <name type="scientific">Desulfoluna limicola</name>
    <dbReference type="NCBI Taxonomy" id="2810562"/>
    <lineage>
        <taxon>Bacteria</taxon>
        <taxon>Pseudomonadati</taxon>
        <taxon>Thermodesulfobacteriota</taxon>
        <taxon>Desulfobacteria</taxon>
        <taxon>Desulfobacterales</taxon>
        <taxon>Desulfolunaceae</taxon>
        <taxon>Desulfoluna</taxon>
    </lineage>
</organism>
<evidence type="ECO:0000256" key="1">
    <source>
        <dbReference type="SAM" id="MobiDB-lite"/>
    </source>
</evidence>
<accession>A0ABN6F796</accession>
<proteinExistence type="predicted"/>
<evidence type="ECO:0000313" key="3">
    <source>
        <dbReference type="Proteomes" id="UP001320148"/>
    </source>
</evidence>
<sequence>MPAGTRGPPLWNNWQKAGITSVGETDLPHSVVTLVLGALKGGAGKAGGAWGGPQTQGQNIKRRDEDETVCGHRHRKLRVVPGLSLV</sequence>
<gene>
    <name evidence="2" type="ORF">DSLASN_38410</name>
</gene>
<dbReference type="Proteomes" id="UP001320148">
    <property type="component" value="Chromosome"/>
</dbReference>
<keyword evidence="3" id="KW-1185">Reference proteome</keyword>
<dbReference type="EMBL" id="AP024488">
    <property type="protein sequence ID" value="BCS98209.1"/>
    <property type="molecule type" value="Genomic_DNA"/>
</dbReference>